<protein>
    <submittedName>
        <fullName evidence="1">Uncharacterized protein</fullName>
    </submittedName>
</protein>
<name>A0A2P6MVQ9_9EUKA</name>
<evidence type="ECO:0000313" key="1">
    <source>
        <dbReference type="EMBL" id="PRP75801.1"/>
    </source>
</evidence>
<dbReference type="InParanoid" id="A0A2P6MVQ9"/>
<gene>
    <name evidence="1" type="ORF">PROFUN_08795</name>
</gene>
<organism evidence="1 2">
    <name type="scientific">Planoprotostelium fungivorum</name>
    <dbReference type="NCBI Taxonomy" id="1890364"/>
    <lineage>
        <taxon>Eukaryota</taxon>
        <taxon>Amoebozoa</taxon>
        <taxon>Evosea</taxon>
        <taxon>Variosea</taxon>
        <taxon>Cavosteliida</taxon>
        <taxon>Cavosteliaceae</taxon>
        <taxon>Planoprotostelium</taxon>
    </lineage>
</organism>
<dbReference type="EMBL" id="MDYQ01000362">
    <property type="protein sequence ID" value="PRP75801.1"/>
    <property type="molecule type" value="Genomic_DNA"/>
</dbReference>
<evidence type="ECO:0000313" key="2">
    <source>
        <dbReference type="Proteomes" id="UP000241769"/>
    </source>
</evidence>
<dbReference type="AlphaFoldDB" id="A0A2P6MVQ9"/>
<comment type="caution">
    <text evidence="1">The sequence shown here is derived from an EMBL/GenBank/DDBJ whole genome shotgun (WGS) entry which is preliminary data.</text>
</comment>
<accession>A0A2P6MVQ9</accession>
<proteinExistence type="predicted"/>
<reference evidence="1 2" key="1">
    <citation type="journal article" date="2018" name="Genome Biol. Evol.">
        <title>Multiple Roots of Fruiting Body Formation in Amoebozoa.</title>
        <authorList>
            <person name="Hillmann F."/>
            <person name="Forbes G."/>
            <person name="Novohradska S."/>
            <person name="Ferling I."/>
            <person name="Riege K."/>
            <person name="Groth M."/>
            <person name="Westermann M."/>
            <person name="Marz M."/>
            <person name="Spaller T."/>
            <person name="Winckler T."/>
            <person name="Schaap P."/>
            <person name="Glockner G."/>
        </authorList>
    </citation>
    <scope>NUCLEOTIDE SEQUENCE [LARGE SCALE GENOMIC DNA]</scope>
    <source>
        <strain evidence="1 2">Jena</strain>
    </source>
</reference>
<sequence>MSHLLSMYLLVLESTNRLLKNDGSQSSRWRPIMLLKIRRPSAYFYRCAVSLFTSSHRNTGRKDPLVASGV</sequence>
<keyword evidence="2" id="KW-1185">Reference proteome</keyword>
<dbReference type="Proteomes" id="UP000241769">
    <property type="component" value="Unassembled WGS sequence"/>
</dbReference>